<dbReference type="EMBL" id="LGKG01000002">
    <property type="protein sequence ID" value="KPC66606.1"/>
    <property type="molecule type" value="Genomic_DNA"/>
</dbReference>
<reference evidence="2" key="1">
    <citation type="submission" date="2015-07" db="EMBL/GenBank/DDBJ databases">
        <authorList>
            <person name="Ju K.-S."/>
            <person name="Doroghazi J.R."/>
            <person name="Metcalf W.W."/>
        </authorList>
    </citation>
    <scope>NUCLEOTIDE SEQUENCE [LARGE SCALE GENOMIC DNA]</scope>
    <source>
        <strain evidence="2">NRRL ISP-5002</strain>
    </source>
</reference>
<keyword evidence="2" id="KW-1185">Reference proteome</keyword>
<evidence type="ECO:0000313" key="1">
    <source>
        <dbReference type="EMBL" id="KPC66606.1"/>
    </source>
</evidence>
<comment type="caution">
    <text evidence="1">The sequence shown here is derived from an EMBL/GenBank/DDBJ whole genome shotgun (WGS) entry which is preliminary data.</text>
</comment>
<dbReference type="AlphaFoldDB" id="A0A0N1JZW9"/>
<sequence length="509" mass="55386">MENYRKGIASANDKDALISEINKALGVSEPAGSPHIIESLGKRYKRQSDAAVKVRDRVNKVAKHGLPDAWAGSTGAKAGEVVAAAGRDADQMGEAFYEVGICLMSFADQLKDAKKRDKDGRDELNHALYILDDEDGTWDNWFDDEASEQVLRKAQRVANEGIISMLQGAIMADESARHAAREMNKHASEARAGRMSTNELSDADKLALADTGAAGGPRELNEILSSTDLQRSGQRMEQMNAKDRAEFEKMLADSKTPQERAYLTKSLAAGYDMDAIQEFQGKIHGKDPQWLQEHLTPVVTGKESREDLGVDESGANLNRADVDFKGQKWIQGGDGREGTCVASSTVTARAMVDPIYALELTGGKSGQESDPDAFRERLVAEQHRVHQEGPGGKNWGGMSIENQDKVADKEISPHTGTDYELTTVNSPDDRRDVLTDIEQSVADGKPVPIDVNGKSAHALVIVGQEGDMLQVYNPWGTTTWVSEDDFINGHMGKASTGALPNVYAVHVPR</sequence>
<dbReference type="Proteomes" id="UP000037982">
    <property type="component" value="Unassembled WGS sequence"/>
</dbReference>
<proteinExistence type="predicted"/>
<gene>
    <name evidence="1" type="ORF">ADL29_03420</name>
</gene>
<evidence type="ECO:0000313" key="2">
    <source>
        <dbReference type="Proteomes" id="UP000037982"/>
    </source>
</evidence>
<dbReference type="PATRIC" id="fig|66876.3.peg.722"/>
<organism evidence="1 2">
    <name type="scientific">Streptomyces chattanoogensis</name>
    <dbReference type="NCBI Taxonomy" id="66876"/>
    <lineage>
        <taxon>Bacteria</taxon>
        <taxon>Bacillati</taxon>
        <taxon>Actinomycetota</taxon>
        <taxon>Actinomycetes</taxon>
        <taxon>Kitasatosporales</taxon>
        <taxon>Streptomycetaceae</taxon>
        <taxon>Streptomyces</taxon>
    </lineage>
</organism>
<protein>
    <submittedName>
        <fullName evidence="1">Peptidoglycan-binding protein</fullName>
    </submittedName>
</protein>
<accession>A0A0N1JZW9</accession>
<name>A0A0N1JZW9_9ACTN</name>